<protein>
    <recommendedName>
        <fullName evidence="7">Interleukin</fullName>
    </recommendedName>
</protein>
<dbReference type="InterPro" id="IPR003443">
    <property type="entry name" value="IL-15/IL-21_fam"/>
</dbReference>
<dbReference type="InterPro" id="IPR020439">
    <property type="entry name" value="IL-15"/>
</dbReference>
<evidence type="ECO:0000313" key="8">
    <source>
        <dbReference type="EMBL" id="KAH0616002.1"/>
    </source>
</evidence>
<dbReference type="Gene3D" id="1.20.1250.70">
    <property type="entry name" value="Interleukin-15/Interleukin-21"/>
    <property type="match status" value="1"/>
</dbReference>
<reference evidence="8 9" key="1">
    <citation type="journal article" date="2022" name="Gigascience">
        <title>A chromosome-level genome assembly and annotation of the desert horned lizard, Phrynosoma platyrhinos, provides insight into chromosomal rearrangements among reptiles.</title>
        <authorList>
            <person name="Koochekian N."/>
            <person name="Ascanio A."/>
            <person name="Farleigh K."/>
            <person name="Card D.C."/>
            <person name="Schield D.R."/>
            <person name="Castoe T.A."/>
            <person name="Jezkova T."/>
        </authorList>
    </citation>
    <scope>NUCLEOTIDE SEQUENCE [LARGE SCALE GENOMIC DNA]</scope>
    <source>
        <strain evidence="8">NK-2021</strain>
    </source>
</reference>
<dbReference type="SUPFAM" id="SSF47266">
    <property type="entry name" value="4-helical cytokines"/>
    <property type="match status" value="1"/>
</dbReference>
<accession>A0ABQ7SFA2</accession>
<proteinExistence type="inferred from homology"/>
<evidence type="ECO:0000256" key="6">
    <source>
        <dbReference type="ARBA" id="ARBA00023157"/>
    </source>
</evidence>
<keyword evidence="4" id="KW-0964">Secreted</keyword>
<dbReference type="InterPro" id="IPR009079">
    <property type="entry name" value="4_helix_cytokine-like_core"/>
</dbReference>
<dbReference type="PRINTS" id="PR01930">
    <property type="entry name" value="INTRLEUKIN15"/>
</dbReference>
<evidence type="ECO:0000313" key="9">
    <source>
        <dbReference type="Proteomes" id="UP000826234"/>
    </source>
</evidence>
<dbReference type="EMBL" id="JAIPUX010005290">
    <property type="protein sequence ID" value="KAH0616002.1"/>
    <property type="molecule type" value="Genomic_DNA"/>
</dbReference>
<gene>
    <name evidence="8" type="ORF">JD844_026738</name>
</gene>
<keyword evidence="9" id="KW-1185">Reference proteome</keyword>
<dbReference type="Proteomes" id="UP000826234">
    <property type="component" value="Unassembled WGS sequence"/>
</dbReference>
<comment type="subcellular location">
    <subcellularLocation>
        <location evidence="1">Secreted</location>
    </subcellularLocation>
</comment>
<comment type="similarity">
    <text evidence="2 7">Belongs to the IL-15/IL-21 family.</text>
</comment>
<organism evidence="8 9">
    <name type="scientific">Phrynosoma platyrhinos</name>
    <name type="common">Desert horned lizard</name>
    <dbReference type="NCBI Taxonomy" id="52577"/>
    <lineage>
        <taxon>Eukaryota</taxon>
        <taxon>Metazoa</taxon>
        <taxon>Chordata</taxon>
        <taxon>Craniata</taxon>
        <taxon>Vertebrata</taxon>
        <taxon>Euteleostomi</taxon>
        <taxon>Lepidosauria</taxon>
        <taxon>Squamata</taxon>
        <taxon>Bifurcata</taxon>
        <taxon>Unidentata</taxon>
        <taxon>Episquamata</taxon>
        <taxon>Toxicofera</taxon>
        <taxon>Iguania</taxon>
        <taxon>Phrynosomatidae</taxon>
        <taxon>Phrynosomatinae</taxon>
        <taxon>Phrynosoma</taxon>
    </lineage>
</organism>
<dbReference type="Pfam" id="PF02372">
    <property type="entry name" value="IL15"/>
    <property type="match status" value="1"/>
</dbReference>
<keyword evidence="5" id="KW-0732">Signal</keyword>
<evidence type="ECO:0000256" key="1">
    <source>
        <dbReference type="ARBA" id="ARBA00004613"/>
    </source>
</evidence>
<evidence type="ECO:0000256" key="5">
    <source>
        <dbReference type="ARBA" id="ARBA00022729"/>
    </source>
</evidence>
<evidence type="ECO:0000256" key="4">
    <source>
        <dbReference type="ARBA" id="ARBA00022525"/>
    </source>
</evidence>
<name>A0ABQ7SFA2_PHRPL</name>
<keyword evidence="6" id="KW-1015">Disulfide bond</keyword>
<evidence type="ECO:0000256" key="7">
    <source>
        <dbReference type="RuleBase" id="RU003453"/>
    </source>
</evidence>
<evidence type="ECO:0000256" key="3">
    <source>
        <dbReference type="ARBA" id="ARBA00022514"/>
    </source>
</evidence>
<comment type="caution">
    <text evidence="8">The sequence shown here is derived from an EMBL/GenBank/DDBJ whole genome shotgun (WGS) entry which is preliminary data.</text>
</comment>
<sequence>MHVTMNNYFWSSLINKPAIFIFILCSYLPEVQTSKLFSWGPVIEDLKQIKNHSEIDASLYTADIKYPGHCSISVVKCFYLEMKVLSYEASIGGNEKFSDKVHRIVRSLEAFLKDKQDKEAPHCQECETFEEKQYIEFMKNFETIAKKFYREEKPKESV</sequence>
<evidence type="ECO:0000256" key="2">
    <source>
        <dbReference type="ARBA" id="ARBA00006050"/>
    </source>
</evidence>
<dbReference type="PANTHER" id="PTHR14356:SF3">
    <property type="entry name" value="INTERLEUKIN-15"/>
    <property type="match status" value="1"/>
</dbReference>
<keyword evidence="3 7" id="KW-0202">Cytokine</keyword>
<dbReference type="PANTHER" id="PTHR14356">
    <property type="entry name" value="INTERLEUKIN-15-RELATED"/>
    <property type="match status" value="1"/>
</dbReference>